<organism evidence="4 5">
    <name type="scientific">Fusobacterium varium ATCC 27725</name>
    <dbReference type="NCBI Taxonomy" id="469618"/>
    <lineage>
        <taxon>Bacteria</taxon>
        <taxon>Fusobacteriati</taxon>
        <taxon>Fusobacteriota</taxon>
        <taxon>Fusobacteriia</taxon>
        <taxon>Fusobacteriales</taxon>
        <taxon>Fusobacteriaceae</taxon>
        <taxon>Fusobacterium</taxon>
    </lineage>
</organism>
<dbReference type="RefSeq" id="WP_005947298.1">
    <property type="nucleotide sequence ID" value="NZ_CP028103.1"/>
</dbReference>
<proteinExistence type="predicted"/>
<dbReference type="Proteomes" id="UP000241238">
    <property type="component" value="Chromosome"/>
</dbReference>
<dbReference type="Gene3D" id="3.90.550.10">
    <property type="entry name" value="Spore Coat Polysaccharide Biosynthesis Protein SpsA, Chain A"/>
    <property type="match status" value="1"/>
</dbReference>
<evidence type="ECO:0000256" key="1">
    <source>
        <dbReference type="ARBA" id="ARBA00022676"/>
    </source>
</evidence>
<protein>
    <submittedName>
        <fullName evidence="4">Glycosyl transferase</fullName>
    </submittedName>
</protein>
<dbReference type="GO" id="GO:0016740">
    <property type="term" value="F:transferase activity"/>
    <property type="evidence" value="ECO:0007669"/>
    <property type="project" value="UniProtKB-KW"/>
</dbReference>
<dbReference type="EMBL" id="CP028103">
    <property type="protein sequence ID" value="AVQ31334.1"/>
    <property type="molecule type" value="Genomic_DNA"/>
</dbReference>
<evidence type="ECO:0000256" key="2">
    <source>
        <dbReference type="ARBA" id="ARBA00022679"/>
    </source>
</evidence>
<dbReference type="CDD" id="cd00761">
    <property type="entry name" value="Glyco_tranf_GTA_type"/>
    <property type="match status" value="1"/>
</dbReference>
<keyword evidence="1" id="KW-0328">Glycosyltransferase</keyword>
<dbReference type="SUPFAM" id="SSF53448">
    <property type="entry name" value="Nucleotide-diphospho-sugar transferases"/>
    <property type="match status" value="1"/>
</dbReference>
<feature type="domain" description="Glycosyltransferase 2-like" evidence="3">
    <location>
        <begin position="7"/>
        <end position="165"/>
    </location>
</feature>
<evidence type="ECO:0000259" key="3">
    <source>
        <dbReference type="Pfam" id="PF00535"/>
    </source>
</evidence>
<evidence type="ECO:0000313" key="4">
    <source>
        <dbReference type="EMBL" id="AVQ31334.1"/>
    </source>
</evidence>
<keyword evidence="2 4" id="KW-0808">Transferase</keyword>
<dbReference type="PANTHER" id="PTHR22916:SF51">
    <property type="entry name" value="GLYCOSYLTRANSFERASE EPSH-RELATED"/>
    <property type="match status" value="1"/>
</dbReference>
<dbReference type="InterPro" id="IPR029044">
    <property type="entry name" value="Nucleotide-diphossugar_trans"/>
</dbReference>
<gene>
    <name evidence="4" type="ORF">C4N18_08925</name>
</gene>
<keyword evidence="5" id="KW-1185">Reference proteome</keyword>
<dbReference type="PANTHER" id="PTHR22916">
    <property type="entry name" value="GLYCOSYLTRANSFERASE"/>
    <property type="match status" value="1"/>
</dbReference>
<dbReference type="GeneID" id="77468114"/>
<reference evidence="5" key="1">
    <citation type="journal article" date="2018" name="MSphere">
        <title>Fusobacterium Genomics Using MinION and Illumina Sequencing Enables Genome Completion and Correction.</title>
        <authorList>
            <person name="Todd S.M."/>
            <person name="Settlage R.E."/>
            <person name="Lahmers K.K."/>
            <person name="Slade D.J."/>
        </authorList>
    </citation>
    <scope>NUCLEOTIDE SEQUENCE [LARGE SCALE GENOMIC DNA]</scope>
    <source>
        <strain evidence="5">ATCC 27725</strain>
    </source>
</reference>
<name>A0ABN5JGX1_FUSVA</name>
<sequence>MNEIKVSVIIPVYNVEEYIEECLNSVVNQTLKEIEIIIVNDGTQDNSMKRIERFLSDKRIIIINKENGGVSSARNTGMKIAKGEYISFIDPDDFIKLSMMEELYKDAEDADIVFSDFILYDNLDKNEKIEKIYEKKTRIGSMIWSNQLLKFRGVTSKLYKRTFLQENYILFIEKIIYEDTSFNFTAFIISNNVKYIKKFHYYYRQNRDGSTTTNPDKTKEIEAYKKIVIYLEKFMKKMEDNDFKKARIYLLMSYYKALSYKAQNIEISLLETREFEIKLKNIFEKKYSREEIEIIRVDVNEILKTIMYYKISLLNKIYWKNKILTKKILRRIIEKKIKSSLKLINKL</sequence>
<dbReference type="InterPro" id="IPR001173">
    <property type="entry name" value="Glyco_trans_2-like"/>
</dbReference>
<dbReference type="Pfam" id="PF00535">
    <property type="entry name" value="Glycos_transf_2"/>
    <property type="match status" value="1"/>
</dbReference>
<evidence type="ECO:0000313" key="5">
    <source>
        <dbReference type="Proteomes" id="UP000241238"/>
    </source>
</evidence>
<accession>A0ABN5JGX1</accession>